<dbReference type="RefSeq" id="WP_388005001.1">
    <property type="nucleotide sequence ID" value="NZ_JBHUEE010000003.1"/>
</dbReference>
<evidence type="ECO:0000259" key="5">
    <source>
        <dbReference type="PROSITE" id="PS50893"/>
    </source>
</evidence>
<keyword evidence="2" id="KW-0813">Transport</keyword>
<reference evidence="7" key="1">
    <citation type="journal article" date="2019" name="Int. J. Syst. Evol. Microbiol.">
        <title>The Global Catalogue of Microorganisms (GCM) 10K type strain sequencing project: providing services to taxonomists for standard genome sequencing and annotation.</title>
        <authorList>
            <consortium name="The Broad Institute Genomics Platform"/>
            <consortium name="The Broad Institute Genome Sequencing Center for Infectious Disease"/>
            <person name="Wu L."/>
            <person name="Ma J."/>
        </authorList>
    </citation>
    <scope>NUCLEOTIDE SEQUENCE [LARGE SCALE GENOMIC DNA]</scope>
    <source>
        <strain evidence="7">JCM 17130</strain>
    </source>
</reference>
<dbReference type="EMBL" id="JBHUEE010000003">
    <property type="protein sequence ID" value="MFD1717615.1"/>
    <property type="molecule type" value="Genomic_DNA"/>
</dbReference>
<comment type="caution">
    <text evidence="6">The sequence shown here is derived from an EMBL/GenBank/DDBJ whole genome shotgun (WGS) entry which is preliminary data.</text>
</comment>
<sequence>MIRLRDLTKRYPGQNAPAVDRISMDIADGEMVVLVGPSGCGKTTTLKMINRIIEPTAGRIEVGGDDVTQIEVTGLRRRIGYVIQAGGLFPHMTVADNVGIVPTLLGWDKKRIARRSDELLEMVGLDPATYRAQYPQQLSGGQQQRVGVARALAADPPVLLMDEPFGAVDPIARATLQDELLRIQADLHKTIVFVTHDIDEAVKLGDRIAVLQDGARIAQFDRPERLLNAPADEFVERFVGAGAHIRGLSLRRIDEIPLDPPVDQAHDLLALRADESLHTALDRLLIAPDRPLLVTDGAGGVLGSLTMATLLSAVERGHQGSHPTAGDRSS</sequence>
<protein>
    <submittedName>
        <fullName evidence="6">ABC transporter ATP-binding protein</fullName>
    </submittedName>
</protein>
<name>A0ABW4L1T8_9MICO</name>
<dbReference type="PANTHER" id="PTHR43117">
    <property type="entry name" value="OSMOPROTECTANT IMPORT ATP-BINDING PROTEIN OSMV"/>
    <property type="match status" value="1"/>
</dbReference>
<evidence type="ECO:0000313" key="6">
    <source>
        <dbReference type="EMBL" id="MFD1717615.1"/>
    </source>
</evidence>
<keyword evidence="4 6" id="KW-0067">ATP-binding</keyword>
<evidence type="ECO:0000256" key="3">
    <source>
        <dbReference type="ARBA" id="ARBA00022741"/>
    </source>
</evidence>
<dbReference type="PROSITE" id="PS50893">
    <property type="entry name" value="ABC_TRANSPORTER_2"/>
    <property type="match status" value="1"/>
</dbReference>
<evidence type="ECO:0000256" key="2">
    <source>
        <dbReference type="ARBA" id="ARBA00022448"/>
    </source>
</evidence>
<dbReference type="InterPro" id="IPR027417">
    <property type="entry name" value="P-loop_NTPase"/>
</dbReference>
<evidence type="ECO:0000313" key="7">
    <source>
        <dbReference type="Proteomes" id="UP001597277"/>
    </source>
</evidence>
<keyword evidence="3" id="KW-0547">Nucleotide-binding</keyword>
<dbReference type="SUPFAM" id="SSF52540">
    <property type="entry name" value="P-loop containing nucleoside triphosphate hydrolases"/>
    <property type="match status" value="1"/>
</dbReference>
<dbReference type="Pfam" id="PF00005">
    <property type="entry name" value="ABC_tran"/>
    <property type="match status" value="1"/>
</dbReference>
<dbReference type="PROSITE" id="PS00211">
    <property type="entry name" value="ABC_TRANSPORTER_1"/>
    <property type="match status" value="1"/>
</dbReference>
<evidence type="ECO:0000256" key="1">
    <source>
        <dbReference type="ARBA" id="ARBA00005417"/>
    </source>
</evidence>
<evidence type="ECO:0000256" key="4">
    <source>
        <dbReference type="ARBA" id="ARBA00022840"/>
    </source>
</evidence>
<accession>A0ABW4L1T8</accession>
<proteinExistence type="inferred from homology"/>
<gene>
    <name evidence="6" type="ORF">ACFSE6_07210</name>
</gene>
<dbReference type="InterPro" id="IPR003593">
    <property type="entry name" value="AAA+_ATPase"/>
</dbReference>
<organism evidence="6 7">
    <name type="scientific">Georgenia deserti</name>
    <dbReference type="NCBI Taxonomy" id="2093781"/>
    <lineage>
        <taxon>Bacteria</taxon>
        <taxon>Bacillati</taxon>
        <taxon>Actinomycetota</taxon>
        <taxon>Actinomycetes</taxon>
        <taxon>Micrococcales</taxon>
        <taxon>Bogoriellaceae</taxon>
        <taxon>Georgenia</taxon>
    </lineage>
</organism>
<dbReference type="GO" id="GO:0005524">
    <property type="term" value="F:ATP binding"/>
    <property type="evidence" value="ECO:0007669"/>
    <property type="project" value="UniProtKB-KW"/>
</dbReference>
<dbReference type="SMART" id="SM00382">
    <property type="entry name" value="AAA"/>
    <property type="match status" value="1"/>
</dbReference>
<dbReference type="InterPro" id="IPR003439">
    <property type="entry name" value="ABC_transporter-like_ATP-bd"/>
</dbReference>
<dbReference type="InterPro" id="IPR017871">
    <property type="entry name" value="ABC_transporter-like_CS"/>
</dbReference>
<keyword evidence="7" id="KW-1185">Reference proteome</keyword>
<dbReference type="Proteomes" id="UP001597277">
    <property type="component" value="Unassembled WGS sequence"/>
</dbReference>
<dbReference type="Gene3D" id="3.40.50.300">
    <property type="entry name" value="P-loop containing nucleotide triphosphate hydrolases"/>
    <property type="match status" value="1"/>
</dbReference>
<dbReference type="PANTHER" id="PTHR43117:SF4">
    <property type="entry name" value="OSMOPROTECTANT IMPORT ATP-BINDING PROTEIN OSMV"/>
    <property type="match status" value="1"/>
</dbReference>
<feature type="domain" description="ABC transporter" evidence="5">
    <location>
        <begin position="2"/>
        <end position="238"/>
    </location>
</feature>
<comment type="similarity">
    <text evidence="1">Belongs to the ABC transporter superfamily.</text>
</comment>